<gene>
    <name evidence="1" type="ORF">QGN17_10875</name>
</gene>
<accession>A0ABT6N1R8</accession>
<reference evidence="1" key="1">
    <citation type="submission" date="2023-04" db="EMBL/GenBank/DDBJ databases">
        <title>Sphingomonas sp. MAHUQ-71 isolated from rice field.</title>
        <authorList>
            <person name="Huq M.A."/>
        </authorList>
    </citation>
    <scope>NUCLEOTIDE SEQUENCE</scope>
    <source>
        <strain evidence="1">MAHUQ-71</strain>
    </source>
</reference>
<evidence type="ECO:0000313" key="1">
    <source>
        <dbReference type="EMBL" id="MDH7639234.1"/>
    </source>
</evidence>
<dbReference type="Proteomes" id="UP001160625">
    <property type="component" value="Unassembled WGS sequence"/>
</dbReference>
<comment type="caution">
    <text evidence="1">The sequence shown here is derived from an EMBL/GenBank/DDBJ whole genome shotgun (WGS) entry which is preliminary data.</text>
</comment>
<dbReference type="RefSeq" id="WP_281044499.1">
    <property type="nucleotide sequence ID" value="NZ_JARYGZ010000001.1"/>
</dbReference>
<organism evidence="1 2">
    <name type="scientific">Sphingomonas oryzagri</name>
    <dbReference type="NCBI Taxonomy" id="3042314"/>
    <lineage>
        <taxon>Bacteria</taxon>
        <taxon>Pseudomonadati</taxon>
        <taxon>Pseudomonadota</taxon>
        <taxon>Alphaproteobacteria</taxon>
        <taxon>Sphingomonadales</taxon>
        <taxon>Sphingomonadaceae</taxon>
        <taxon>Sphingomonas</taxon>
    </lineage>
</organism>
<dbReference type="EMBL" id="JARYGZ010000001">
    <property type="protein sequence ID" value="MDH7639234.1"/>
    <property type="molecule type" value="Genomic_DNA"/>
</dbReference>
<protein>
    <submittedName>
        <fullName evidence="1">Uncharacterized protein</fullName>
    </submittedName>
</protein>
<evidence type="ECO:0000313" key="2">
    <source>
        <dbReference type="Proteomes" id="UP001160625"/>
    </source>
</evidence>
<sequence>MKSADLPNPPVIAGDITDRPYTVAGQITAGVRKATVFSASSSP</sequence>
<keyword evidence="2" id="KW-1185">Reference proteome</keyword>
<proteinExistence type="predicted"/>
<name>A0ABT6N1R8_9SPHN</name>